<proteinExistence type="predicted"/>
<dbReference type="GO" id="GO:0005506">
    <property type="term" value="F:iron ion binding"/>
    <property type="evidence" value="ECO:0007669"/>
    <property type="project" value="InterPro"/>
</dbReference>
<dbReference type="Gene3D" id="1.10.630.10">
    <property type="entry name" value="Cytochrome P450"/>
    <property type="match status" value="1"/>
</dbReference>
<name>A0AAN8U8N7_9MAGN</name>
<protein>
    <submittedName>
        <fullName evidence="1">Cytochrome P450</fullName>
    </submittedName>
</protein>
<reference evidence="1 2" key="1">
    <citation type="submission" date="2023-12" db="EMBL/GenBank/DDBJ databases">
        <title>A high-quality genome assembly for Dillenia turbinata (Dilleniales).</title>
        <authorList>
            <person name="Chanderbali A."/>
        </authorList>
    </citation>
    <scope>NUCLEOTIDE SEQUENCE [LARGE SCALE GENOMIC DNA]</scope>
    <source>
        <strain evidence="1">LSX21</strain>
        <tissue evidence="1">Leaf</tissue>
    </source>
</reference>
<accession>A0AAN8U8N7</accession>
<dbReference type="EMBL" id="JBAMMX010000027">
    <property type="protein sequence ID" value="KAK6912338.1"/>
    <property type="molecule type" value="Genomic_DNA"/>
</dbReference>
<comment type="caution">
    <text evidence="1">The sequence shown here is derived from an EMBL/GenBank/DDBJ whole genome shotgun (WGS) entry which is preliminary data.</text>
</comment>
<gene>
    <name evidence="1" type="ORF">RJ641_021939</name>
</gene>
<dbReference type="InterPro" id="IPR001128">
    <property type="entry name" value="Cyt_P450"/>
</dbReference>
<evidence type="ECO:0000313" key="2">
    <source>
        <dbReference type="Proteomes" id="UP001370490"/>
    </source>
</evidence>
<dbReference type="GO" id="GO:0004497">
    <property type="term" value="F:monooxygenase activity"/>
    <property type="evidence" value="ECO:0007669"/>
    <property type="project" value="InterPro"/>
</dbReference>
<keyword evidence="2" id="KW-1185">Reference proteome</keyword>
<dbReference type="InterPro" id="IPR036396">
    <property type="entry name" value="Cyt_P450_sf"/>
</dbReference>
<dbReference type="SUPFAM" id="SSF48264">
    <property type="entry name" value="Cytochrome P450"/>
    <property type="match status" value="1"/>
</dbReference>
<dbReference type="Pfam" id="PF00067">
    <property type="entry name" value="p450"/>
    <property type="match status" value="1"/>
</dbReference>
<sequence>MILELVKQKNEGTRTDKDKNLLQKIVAGAKNCADGGLVLESTLYKFIVENTKNLYFVGHETTRVTGAWALMSLASHLEWQHKFVVIIILMRTCLEA</sequence>
<dbReference type="AlphaFoldDB" id="A0AAN8U8N7"/>
<dbReference type="GO" id="GO:0020037">
    <property type="term" value="F:heme binding"/>
    <property type="evidence" value="ECO:0007669"/>
    <property type="project" value="InterPro"/>
</dbReference>
<dbReference type="Proteomes" id="UP001370490">
    <property type="component" value="Unassembled WGS sequence"/>
</dbReference>
<dbReference type="GO" id="GO:0016705">
    <property type="term" value="F:oxidoreductase activity, acting on paired donors, with incorporation or reduction of molecular oxygen"/>
    <property type="evidence" value="ECO:0007669"/>
    <property type="project" value="InterPro"/>
</dbReference>
<evidence type="ECO:0000313" key="1">
    <source>
        <dbReference type="EMBL" id="KAK6912338.1"/>
    </source>
</evidence>
<organism evidence="1 2">
    <name type="scientific">Dillenia turbinata</name>
    <dbReference type="NCBI Taxonomy" id="194707"/>
    <lineage>
        <taxon>Eukaryota</taxon>
        <taxon>Viridiplantae</taxon>
        <taxon>Streptophyta</taxon>
        <taxon>Embryophyta</taxon>
        <taxon>Tracheophyta</taxon>
        <taxon>Spermatophyta</taxon>
        <taxon>Magnoliopsida</taxon>
        <taxon>eudicotyledons</taxon>
        <taxon>Gunneridae</taxon>
        <taxon>Pentapetalae</taxon>
        <taxon>Dilleniales</taxon>
        <taxon>Dilleniaceae</taxon>
        <taxon>Dillenia</taxon>
    </lineage>
</organism>